<dbReference type="Gene3D" id="2.60.40.3310">
    <property type="match status" value="1"/>
</dbReference>
<feature type="signal peptide" evidence="1">
    <location>
        <begin position="1"/>
        <end position="22"/>
    </location>
</feature>
<protein>
    <submittedName>
        <fullName evidence="4">Fimbrial protein</fullName>
    </submittedName>
</protein>
<dbReference type="Pfam" id="PF00419">
    <property type="entry name" value="Fimbrial"/>
    <property type="match status" value="1"/>
</dbReference>
<feature type="domain" description="MrkD-like receptor binding" evidence="3">
    <location>
        <begin position="67"/>
        <end position="152"/>
    </location>
</feature>
<proteinExistence type="predicted"/>
<keyword evidence="5" id="KW-1185">Reference proteome</keyword>
<dbReference type="Gene3D" id="2.60.40.1090">
    <property type="entry name" value="Fimbrial-type adhesion domain"/>
    <property type="match status" value="1"/>
</dbReference>
<keyword evidence="1" id="KW-0732">Signal</keyword>
<dbReference type="InterPro" id="IPR008966">
    <property type="entry name" value="Adhesion_dom_sf"/>
</dbReference>
<accession>A0ABM7MUG2</accession>
<evidence type="ECO:0000259" key="3">
    <source>
        <dbReference type="Pfam" id="PF22003"/>
    </source>
</evidence>
<dbReference type="InterPro" id="IPR036937">
    <property type="entry name" value="Adhesion_dom_fimbrial_sf"/>
</dbReference>
<dbReference type="InterPro" id="IPR054160">
    <property type="entry name" value="MrkD_recept-bd"/>
</dbReference>
<dbReference type="EMBL" id="AP024329">
    <property type="protein sequence ID" value="BCQ32835.1"/>
    <property type="molecule type" value="Genomic_DNA"/>
</dbReference>
<dbReference type="InterPro" id="IPR000259">
    <property type="entry name" value="Adhesion_dom_fimbrial"/>
</dbReference>
<sequence>MKFFGVKILMACCALVSTALQAECTLDTTGESDRGPPVTFILPAQVLSISADKPVDTAMPFATITSPLAGHAVTYINCTPGISYGGMPYGLPTPDGNNMYSTNIPGVSMKIRWDNGTVKKDIPYAGNLPMQLSRIVYFANSYFVVEFFKTAEVIRLMPNKENVVFDGGDSAYNYVGVNAMSNYAQKLNIGKITLNSTPACTFESTKNIDFNTVTPALADSGVERPLDFEMNCRTDYGSYSVFASIIADARTPDGKYITVTDAGGYTDRLRIQIRDNEGASIAVDGSSLRKVTSNDKVPAQFKWTATLASPGKTSKRPTGGKFDARAEIVLQVN</sequence>
<organism evidence="4 5">
    <name type="scientific">Erwinia rhapontici</name>
    <name type="common">Pectobacterium rhapontici</name>
    <dbReference type="NCBI Taxonomy" id="55212"/>
    <lineage>
        <taxon>Bacteria</taxon>
        <taxon>Pseudomonadati</taxon>
        <taxon>Pseudomonadota</taxon>
        <taxon>Gammaproteobacteria</taxon>
        <taxon>Enterobacterales</taxon>
        <taxon>Erwiniaceae</taxon>
        <taxon>Erwinia</taxon>
    </lineage>
</organism>
<dbReference type="GeneID" id="99864487"/>
<dbReference type="Proteomes" id="UP000677515">
    <property type="component" value="Chromosome"/>
</dbReference>
<reference evidence="4 5" key="1">
    <citation type="submission" date="2021-01" db="EMBL/GenBank/DDBJ databases">
        <title>Complete genome sequence of Erwinia rhapontici MAFF 311153.</title>
        <authorList>
            <person name="Morohoshi T."/>
            <person name="Someya N."/>
        </authorList>
    </citation>
    <scope>NUCLEOTIDE SEQUENCE [LARGE SCALE GENOMIC DNA]</scope>
    <source>
        <strain evidence="4 5">MAFF 311153</strain>
    </source>
</reference>
<feature type="domain" description="Fimbrial-type adhesion" evidence="2">
    <location>
        <begin position="193"/>
        <end position="332"/>
    </location>
</feature>
<evidence type="ECO:0000256" key="1">
    <source>
        <dbReference type="SAM" id="SignalP"/>
    </source>
</evidence>
<evidence type="ECO:0000259" key="2">
    <source>
        <dbReference type="Pfam" id="PF00419"/>
    </source>
</evidence>
<dbReference type="Pfam" id="PF22003">
    <property type="entry name" value="MrkDrd"/>
    <property type="match status" value="1"/>
</dbReference>
<dbReference type="SUPFAM" id="SSF49401">
    <property type="entry name" value="Bacterial adhesins"/>
    <property type="match status" value="1"/>
</dbReference>
<feature type="chain" id="PRO_5045389875" evidence="1">
    <location>
        <begin position="23"/>
        <end position="333"/>
    </location>
</feature>
<name>A0ABM7MUG2_ERWRD</name>
<evidence type="ECO:0000313" key="4">
    <source>
        <dbReference type="EMBL" id="BCQ32835.1"/>
    </source>
</evidence>
<gene>
    <name evidence="4" type="ORF">ERHA53_01780</name>
</gene>
<evidence type="ECO:0000313" key="5">
    <source>
        <dbReference type="Proteomes" id="UP000677515"/>
    </source>
</evidence>
<dbReference type="RefSeq" id="WP_159337700.1">
    <property type="nucleotide sequence ID" value="NZ_AP024329.1"/>
</dbReference>